<comment type="caution">
    <text evidence="1">The sequence shown here is derived from an EMBL/GenBank/DDBJ whole genome shotgun (WGS) entry which is preliminary data.</text>
</comment>
<name>A0A1F5G7C7_9BACT</name>
<dbReference type="AlphaFoldDB" id="A0A1F5G7C7"/>
<accession>A0A1F5G7C7</accession>
<gene>
    <name evidence="1" type="ORF">A2870_04660</name>
</gene>
<protein>
    <submittedName>
        <fullName evidence="1">Uncharacterized protein</fullName>
    </submittedName>
</protein>
<evidence type="ECO:0000313" key="2">
    <source>
        <dbReference type="Proteomes" id="UP000179102"/>
    </source>
</evidence>
<dbReference type="Proteomes" id="UP000179102">
    <property type="component" value="Unassembled WGS sequence"/>
</dbReference>
<dbReference type="EMBL" id="MFAZ01000009">
    <property type="protein sequence ID" value="OGD87725.1"/>
    <property type="molecule type" value="Genomic_DNA"/>
</dbReference>
<proteinExistence type="predicted"/>
<dbReference type="STRING" id="1797711.A2870_04660"/>
<organism evidence="1 2">
    <name type="scientific">Candidatus Curtissbacteria bacterium RIFCSPHIGHO2_01_FULL_41_11</name>
    <dbReference type="NCBI Taxonomy" id="1797711"/>
    <lineage>
        <taxon>Bacteria</taxon>
        <taxon>Candidatus Curtissiibacteriota</taxon>
    </lineage>
</organism>
<reference evidence="1 2" key="1">
    <citation type="journal article" date="2016" name="Nat. Commun.">
        <title>Thousands of microbial genomes shed light on interconnected biogeochemical processes in an aquifer system.</title>
        <authorList>
            <person name="Anantharaman K."/>
            <person name="Brown C.T."/>
            <person name="Hug L.A."/>
            <person name="Sharon I."/>
            <person name="Castelle C.J."/>
            <person name="Probst A.J."/>
            <person name="Thomas B.C."/>
            <person name="Singh A."/>
            <person name="Wilkins M.J."/>
            <person name="Karaoz U."/>
            <person name="Brodie E.L."/>
            <person name="Williams K.H."/>
            <person name="Hubbard S.S."/>
            <person name="Banfield J.F."/>
        </authorList>
    </citation>
    <scope>NUCLEOTIDE SEQUENCE [LARGE SCALE GENOMIC DNA]</scope>
</reference>
<evidence type="ECO:0000313" key="1">
    <source>
        <dbReference type="EMBL" id="OGD87725.1"/>
    </source>
</evidence>
<sequence length="91" mass="10515">MLERQQEFSRRDGKNAASQAQKIVLEHMIPGITQKEEAIEHHIRKSSSKNQDVSTAHLAALRYLLLDLAQNRNSLPYFEIYYQYLLSPKGS</sequence>